<proteinExistence type="predicted"/>
<dbReference type="EMBL" id="SDMP01000004">
    <property type="protein sequence ID" value="RYR63091.1"/>
    <property type="molecule type" value="Genomic_DNA"/>
</dbReference>
<evidence type="ECO:0000256" key="1">
    <source>
        <dbReference type="SAM" id="MobiDB-lite"/>
    </source>
</evidence>
<dbReference type="Proteomes" id="UP000289738">
    <property type="component" value="Chromosome A04"/>
</dbReference>
<name>A0A445DIS7_ARAHY</name>
<comment type="caution">
    <text evidence="2">The sequence shown here is derived from an EMBL/GenBank/DDBJ whole genome shotgun (WGS) entry which is preliminary data.</text>
</comment>
<reference evidence="2 3" key="1">
    <citation type="submission" date="2019-01" db="EMBL/GenBank/DDBJ databases">
        <title>Sequencing of cultivated peanut Arachis hypogaea provides insights into genome evolution and oil improvement.</title>
        <authorList>
            <person name="Chen X."/>
        </authorList>
    </citation>
    <scope>NUCLEOTIDE SEQUENCE [LARGE SCALE GENOMIC DNA]</scope>
    <source>
        <strain evidence="3">cv. Fuhuasheng</strain>
        <tissue evidence="2">Leaves</tissue>
    </source>
</reference>
<feature type="compositionally biased region" description="Polar residues" evidence="1">
    <location>
        <begin position="220"/>
        <end position="231"/>
    </location>
</feature>
<evidence type="ECO:0000313" key="2">
    <source>
        <dbReference type="EMBL" id="RYR63091.1"/>
    </source>
</evidence>
<dbReference type="AlphaFoldDB" id="A0A445DIS7"/>
<evidence type="ECO:0000313" key="3">
    <source>
        <dbReference type="Proteomes" id="UP000289738"/>
    </source>
</evidence>
<protein>
    <submittedName>
        <fullName evidence="2">Uncharacterized protein</fullName>
    </submittedName>
</protein>
<gene>
    <name evidence="2" type="ORF">Ahy_A04g020883</name>
</gene>
<organism evidence="2 3">
    <name type="scientific">Arachis hypogaea</name>
    <name type="common">Peanut</name>
    <dbReference type="NCBI Taxonomy" id="3818"/>
    <lineage>
        <taxon>Eukaryota</taxon>
        <taxon>Viridiplantae</taxon>
        <taxon>Streptophyta</taxon>
        <taxon>Embryophyta</taxon>
        <taxon>Tracheophyta</taxon>
        <taxon>Spermatophyta</taxon>
        <taxon>Magnoliopsida</taxon>
        <taxon>eudicotyledons</taxon>
        <taxon>Gunneridae</taxon>
        <taxon>Pentapetalae</taxon>
        <taxon>rosids</taxon>
        <taxon>fabids</taxon>
        <taxon>Fabales</taxon>
        <taxon>Fabaceae</taxon>
        <taxon>Papilionoideae</taxon>
        <taxon>50 kb inversion clade</taxon>
        <taxon>dalbergioids sensu lato</taxon>
        <taxon>Dalbergieae</taxon>
        <taxon>Pterocarpus clade</taxon>
        <taxon>Arachis</taxon>
    </lineage>
</organism>
<accession>A0A445DIS7</accession>
<keyword evidence="3" id="KW-1185">Reference proteome</keyword>
<sequence length="231" mass="26367">MAHSSSSPSKKTQTTKFRATFQTKETFELVAKISRNHQQKIELSIKNLQKKMKKYYSRNMSDEKKAIVRDLGFGGLMHIPPLRVHHKILKESANSFKLGKNTLETDYGLFKVRQKTIGAALGLNTSGSPHVQEDFHPLYTDGVPVTNHNKQNLPCAPDTNFQDGHNNREELESTCSKFYHQGNNRLQSEKEKGNWRLSLCPDDSLLPSIKKQRQEGGRKTSGTWIANWTRE</sequence>
<feature type="region of interest" description="Disordered" evidence="1">
    <location>
        <begin position="208"/>
        <end position="231"/>
    </location>
</feature>